<evidence type="ECO:0000256" key="5">
    <source>
        <dbReference type="ARBA" id="ARBA00007383"/>
    </source>
</evidence>
<evidence type="ECO:0000256" key="7">
    <source>
        <dbReference type="ARBA" id="ARBA00019179"/>
    </source>
</evidence>
<dbReference type="InterPro" id="IPR024567">
    <property type="entry name" value="RNase_HII/HIII_dom"/>
</dbReference>
<feature type="binding site" evidence="14 15">
    <location>
        <position position="18"/>
    </location>
    <ligand>
        <name>a divalent metal cation</name>
        <dbReference type="ChEBI" id="CHEBI:60240"/>
    </ligand>
</feature>
<dbReference type="InterPro" id="IPR036397">
    <property type="entry name" value="RNaseH_sf"/>
</dbReference>
<evidence type="ECO:0000256" key="13">
    <source>
        <dbReference type="ARBA" id="ARBA00023211"/>
    </source>
</evidence>
<evidence type="ECO:0000256" key="1">
    <source>
        <dbReference type="ARBA" id="ARBA00000077"/>
    </source>
</evidence>
<comment type="similarity">
    <text evidence="5 14 16">Belongs to the RNase HII family.</text>
</comment>
<dbReference type="SUPFAM" id="SSF53098">
    <property type="entry name" value="Ribonuclease H-like"/>
    <property type="match status" value="1"/>
</dbReference>
<evidence type="ECO:0000256" key="6">
    <source>
        <dbReference type="ARBA" id="ARBA00012180"/>
    </source>
</evidence>
<dbReference type="NCBIfam" id="NF000595">
    <property type="entry name" value="PRK00015.1-3"/>
    <property type="match status" value="1"/>
</dbReference>
<name>A0A5M6ZKA1_9PROT</name>
<dbReference type="EMBL" id="VWOJ01000001">
    <property type="protein sequence ID" value="KAA5805239.1"/>
    <property type="molecule type" value="Genomic_DNA"/>
</dbReference>
<evidence type="ECO:0000256" key="3">
    <source>
        <dbReference type="ARBA" id="ARBA00004065"/>
    </source>
</evidence>
<dbReference type="GO" id="GO:0005737">
    <property type="term" value="C:cytoplasm"/>
    <property type="evidence" value="ECO:0007669"/>
    <property type="project" value="UniProtKB-SubCell"/>
</dbReference>
<evidence type="ECO:0000256" key="2">
    <source>
        <dbReference type="ARBA" id="ARBA00001946"/>
    </source>
</evidence>
<keyword evidence="9 14" id="KW-0540">Nuclease</keyword>
<organism evidence="18 19">
    <name type="scientific">Alkalicaulis satelles</name>
    <dbReference type="NCBI Taxonomy" id="2609175"/>
    <lineage>
        <taxon>Bacteria</taxon>
        <taxon>Pseudomonadati</taxon>
        <taxon>Pseudomonadota</taxon>
        <taxon>Alphaproteobacteria</taxon>
        <taxon>Maricaulales</taxon>
        <taxon>Maricaulaceae</taxon>
        <taxon>Alkalicaulis</taxon>
    </lineage>
</organism>
<comment type="caution">
    <text evidence="18">The sequence shown here is derived from an EMBL/GenBank/DDBJ whole genome shotgun (WGS) entry which is preliminary data.</text>
</comment>
<keyword evidence="8 14" id="KW-0963">Cytoplasm</keyword>
<dbReference type="Gene3D" id="3.30.420.10">
    <property type="entry name" value="Ribonuclease H-like superfamily/Ribonuclease H"/>
    <property type="match status" value="1"/>
</dbReference>
<dbReference type="PANTHER" id="PTHR10954">
    <property type="entry name" value="RIBONUCLEASE H2 SUBUNIT A"/>
    <property type="match status" value="1"/>
</dbReference>
<comment type="subcellular location">
    <subcellularLocation>
        <location evidence="4 14">Cytoplasm</location>
    </subcellularLocation>
</comment>
<dbReference type="PROSITE" id="PS51975">
    <property type="entry name" value="RNASE_H_2"/>
    <property type="match status" value="1"/>
</dbReference>
<feature type="domain" description="RNase H type-2" evidence="17">
    <location>
        <begin position="11"/>
        <end position="201"/>
    </location>
</feature>
<keyword evidence="10 14" id="KW-0479">Metal-binding</keyword>
<comment type="cofactor">
    <cofactor evidence="14 15">
        <name>Mn(2+)</name>
        <dbReference type="ChEBI" id="CHEBI:29035"/>
    </cofactor>
    <cofactor evidence="14 15">
        <name>Mg(2+)</name>
        <dbReference type="ChEBI" id="CHEBI:18420"/>
    </cofactor>
    <text evidence="14 15">Manganese or magnesium. Binds 1 divalent metal ion per monomer in the absence of substrate. May bind a second metal ion after substrate binding.</text>
</comment>
<evidence type="ECO:0000259" key="17">
    <source>
        <dbReference type="PROSITE" id="PS51975"/>
    </source>
</evidence>
<dbReference type="GO" id="GO:0006298">
    <property type="term" value="P:mismatch repair"/>
    <property type="evidence" value="ECO:0007669"/>
    <property type="project" value="TreeGrafter"/>
</dbReference>
<dbReference type="GO" id="GO:0032299">
    <property type="term" value="C:ribonuclease H2 complex"/>
    <property type="evidence" value="ECO:0007669"/>
    <property type="project" value="TreeGrafter"/>
</dbReference>
<dbReference type="GO" id="GO:0043137">
    <property type="term" value="P:DNA replication, removal of RNA primer"/>
    <property type="evidence" value="ECO:0007669"/>
    <property type="project" value="TreeGrafter"/>
</dbReference>
<dbReference type="GO" id="GO:0003723">
    <property type="term" value="F:RNA binding"/>
    <property type="evidence" value="ECO:0007669"/>
    <property type="project" value="UniProtKB-UniRule"/>
</dbReference>
<dbReference type="GO" id="GO:0004523">
    <property type="term" value="F:RNA-DNA hybrid ribonuclease activity"/>
    <property type="evidence" value="ECO:0007669"/>
    <property type="project" value="UniProtKB-UniRule"/>
</dbReference>
<keyword evidence="13 14" id="KW-0464">Manganese</keyword>
<keyword evidence="12 14" id="KW-0378">Hydrolase</keyword>
<dbReference type="Pfam" id="PF01351">
    <property type="entry name" value="RNase_HII"/>
    <property type="match status" value="1"/>
</dbReference>
<evidence type="ECO:0000256" key="11">
    <source>
        <dbReference type="ARBA" id="ARBA00022759"/>
    </source>
</evidence>
<keyword evidence="11 14" id="KW-0255">Endonuclease</keyword>
<feature type="binding site" evidence="14 15">
    <location>
        <position position="17"/>
    </location>
    <ligand>
        <name>a divalent metal cation</name>
        <dbReference type="ChEBI" id="CHEBI:60240"/>
    </ligand>
</feature>
<evidence type="ECO:0000313" key="18">
    <source>
        <dbReference type="EMBL" id="KAA5805239.1"/>
    </source>
</evidence>
<evidence type="ECO:0000256" key="4">
    <source>
        <dbReference type="ARBA" id="ARBA00004496"/>
    </source>
</evidence>
<dbReference type="AlphaFoldDB" id="A0A5M6ZKA1"/>
<evidence type="ECO:0000256" key="15">
    <source>
        <dbReference type="PROSITE-ProRule" id="PRU01319"/>
    </source>
</evidence>
<accession>A0A5M6ZKA1</accession>
<dbReference type="PANTHER" id="PTHR10954:SF18">
    <property type="entry name" value="RIBONUCLEASE HII"/>
    <property type="match status" value="1"/>
</dbReference>
<dbReference type="InterPro" id="IPR012337">
    <property type="entry name" value="RNaseH-like_sf"/>
</dbReference>
<proteinExistence type="inferred from homology"/>
<evidence type="ECO:0000256" key="14">
    <source>
        <dbReference type="HAMAP-Rule" id="MF_00052"/>
    </source>
</evidence>
<dbReference type="RefSeq" id="WP_150022270.1">
    <property type="nucleotide sequence ID" value="NZ_VWOJ01000001.1"/>
</dbReference>
<comment type="cofactor">
    <cofactor evidence="2">
        <name>Mg(2+)</name>
        <dbReference type="ChEBI" id="CHEBI:18420"/>
    </cofactor>
</comment>
<evidence type="ECO:0000313" key="19">
    <source>
        <dbReference type="Proteomes" id="UP000325122"/>
    </source>
</evidence>
<reference evidence="18 19" key="1">
    <citation type="submission" date="2019-09" db="EMBL/GenBank/DDBJ databases">
        <authorList>
            <person name="Kevbrin V."/>
            <person name="Grouzdev D.S."/>
        </authorList>
    </citation>
    <scope>NUCLEOTIDE SEQUENCE [LARGE SCALE GENOMIC DNA]</scope>
    <source>
        <strain evidence="18 19">G-192</strain>
    </source>
</reference>
<comment type="catalytic activity">
    <reaction evidence="1 14 15 16">
        <text>Endonucleolytic cleavage to 5'-phosphomonoester.</text>
        <dbReference type="EC" id="3.1.26.4"/>
    </reaction>
</comment>
<evidence type="ECO:0000256" key="10">
    <source>
        <dbReference type="ARBA" id="ARBA00022723"/>
    </source>
</evidence>
<feature type="binding site" evidence="14 15">
    <location>
        <position position="109"/>
    </location>
    <ligand>
        <name>a divalent metal cation</name>
        <dbReference type="ChEBI" id="CHEBI:60240"/>
    </ligand>
</feature>
<evidence type="ECO:0000256" key="16">
    <source>
        <dbReference type="RuleBase" id="RU003515"/>
    </source>
</evidence>
<evidence type="ECO:0000256" key="8">
    <source>
        <dbReference type="ARBA" id="ARBA00022490"/>
    </source>
</evidence>
<gene>
    <name evidence="14" type="primary">rnhB</name>
    <name evidence="18" type="ORF">F1654_04460</name>
</gene>
<keyword evidence="19" id="KW-1185">Reference proteome</keyword>
<dbReference type="InterPro" id="IPR022898">
    <property type="entry name" value="RNase_HII"/>
</dbReference>
<dbReference type="EC" id="3.1.26.4" evidence="6 14"/>
<dbReference type="Proteomes" id="UP000325122">
    <property type="component" value="Unassembled WGS sequence"/>
</dbReference>
<dbReference type="CDD" id="cd07182">
    <property type="entry name" value="RNase_HII_bacteria_HII_like"/>
    <property type="match status" value="1"/>
</dbReference>
<sequence length="209" mass="21112">MTSSLPLIAGPLIAGVDEAGRGPLAGPVAAAAVILPEGFSALDALDDSKKLTAKRRAALAAVIRAEAIVSVALAEPAEIDRLNVLHASLAAMARAVAGLSQKPDMILIDGNQLPPGLAAPARAIVGGDASEPAIAAASIIAKTTRDALMADADLRFPGYGFAGHKGYPSAAHRAALEALGPCPIHRLSYGPVQGALQARGFAQHAMNRA</sequence>
<dbReference type="GO" id="GO:0030145">
    <property type="term" value="F:manganese ion binding"/>
    <property type="evidence" value="ECO:0007669"/>
    <property type="project" value="UniProtKB-UniRule"/>
</dbReference>
<evidence type="ECO:0000256" key="12">
    <source>
        <dbReference type="ARBA" id="ARBA00022801"/>
    </source>
</evidence>
<comment type="function">
    <text evidence="3 14 16">Endonuclease that specifically degrades the RNA of RNA-DNA hybrids.</text>
</comment>
<protein>
    <recommendedName>
        <fullName evidence="7 14">Ribonuclease HII</fullName>
        <shortName evidence="14">RNase HII</shortName>
        <ecNumber evidence="6 14">3.1.26.4</ecNumber>
    </recommendedName>
</protein>
<evidence type="ECO:0000256" key="9">
    <source>
        <dbReference type="ARBA" id="ARBA00022722"/>
    </source>
</evidence>
<dbReference type="HAMAP" id="MF_00052_B">
    <property type="entry name" value="RNase_HII_B"/>
    <property type="match status" value="1"/>
</dbReference>
<dbReference type="InterPro" id="IPR001352">
    <property type="entry name" value="RNase_HII/HIII"/>
</dbReference>